<reference evidence="1" key="1">
    <citation type="submission" date="2018-02" db="EMBL/GenBank/DDBJ databases">
        <title>Rhizophora mucronata_Transcriptome.</title>
        <authorList>
            <person name="Meera S.P."/>
            <person name="Sreeshan A."/>
            <person name="Augustine A."/>
        </authorList>
    </citation>
    <scope>NUCLEOTIDE SEQUENCE</scope>
    <source>
        <tissue evidence="1">Leaf</tissue>
    </source>
</reference>
<name>A0A2P2Q4Y6_RHIMU</name>
<organism evidence="1">
    <name type="scientific">Rhizophora mucronata</name>
    <name type="common">Asiatic mangrove</name>
    <dbReference type="NCBI Taxonomy" id="61149"/>
    <lineage>
        <taxon>Eukaryota</taxon>
        <taxon>Viridiplantae</taxon>
        <taxon>Streptophyta</taxon>
        <taxon>Embryophyta</taxon>
        <taxon>Tracheophyta</taxon>
        <taxon>Spermatophyta</taxon>
        <taxon>Magnoliopsida</taxon>
        <taxon>eudicotyledons</taxon>
        <taxon>Gunneridae</taxon>
        <taxon>Pentapetalae</taxon>
        <taxon>rosids</taxon>
        <taxon>fabids</taxon>
        <taxon>Malpighiales</taxon>
        <taxon>Rhizophoraceae</taxon>
        <taxon>Rhizophora</taxon>
    </lineage>
</organism>
<protein>
    <submittedName>
        <fullName evidence="1">Uncharacterized protein</fullName>
    </submittedName>
</protein>
<sequence length="50" mass="6219">MHRSNYFDQQYRLMEKARGHELYKHEIYIHPFSNRKNKSTLYNCTLLVPF</sequence>
<dbReference type="EMBL" id="GGEC01081556">
    <property type="protein sequence ID" value="MBX62040.1"/>
    <property type="molecule type" value="Transcribed_RNA"/>
</dbReference>
<accession>A0A2P2Q4Y6</accession>
<dbReference type="AlphaFoldDB" id="A0A2P2Q4Y6"/>
<proteinExistence type="predicted"/>
<evidence type="ECO:0000313" key="1">
    <source>
        <dbReference type="EMBL" id="MBX62040.1"/>
    </source>
</evidence>